<dbReference type="Proteomes" id="UP000774326">
    <property type="component" value="Unassembled WGS sequence"/>
</dbReference>
<feature type="compositionally biased region" description="Polar residues" evidence="1">
    <location>
        <begin position="114"/>
        <end position="140"/>
    </location>
</feature>
<protein>
    <submittedName>
        <fullName evidence="2">Uncharacterized protein</fullName>
    </submittedName>
</protein>
<evidence type="ECO:0000313" key="3">
    <source>
        <dbReference type="Proteomes" id="UP000774326"/>
    </source>
</evidence>
<dbReference type="EMBL" id="JAEUBG010005248">
    <property type="protein sequence ID" value="KAH3676495.1"/>
    <property type="molecule type" value="Genomic_DNA"/>
</dbReference>
<organism evidence="2 3">
    <name type="scientific">Wickerhamomyces pijperi</name>
    <name type="common">Yeast</name>
    <name type="synonym">Pichia pijperi</name>
    <dbReference type="NCBI Taxonomy" id="599730"/>
    <lineage>
        <taxon>Eukaryota</taxon>
        <taxon>Fungi</taxon>
        <taxon>Dikarya</taxon>
        <taxon>Ascomycota</taxon>
        <taxon>Saccharomycotina</taxon>
        <taxon>Saccharomycetes</taxon>
        <taxon>Phaffomycetales</taxon>
        <taxon>Wickerhamomycetaceae</taxon>
        <taxon>Wickerhamomyces</taxon>
    </lineage>
</organism>
<name>A0A9P8PRT1_WICPI</name>
<evidence type="ECO:0000313" key="2">
    <source>
        <dbReference type="EMBL" id="KAH3676495.1"/>
    </source>
</evidence>
<gene>
    <name evidence="2" type="ORF">WICPIJ_009075</name>
</gene>
<keyword evidence="3" id="KW-1185">Reference proteome</keyword>
<proteinExistence type="predicted"/>
<comment type="caution">
    <text evidence="2">The sequence shown here is derived from an EMBL/GenBank/DDBJ whole genome shotgun (WGS) entry which is preliminary data.</text>
</comment>
<feature type="compositionally biased region" description="Polar residues" evidence="1">
    <location>
        <begin position="149"/>
        <end position="162"/>
    </location>
</feature>
<accession>A0A9P8PRT1</accession>
<evidence type="ECO:0000256" key="1">
    <source>
        <dbReference type="SAM" id="MobiDB-lite"/>
    </source>
</evidence>
<feature type="region of interest" description="Disordered" evidence="1">
    <location>
        <begin position="98"/>
        <end position="196"/>
    </location>
</feature>
<reference evidence="2" key="1">
    <citation type="journal article" date="2021" name="Open Biol.">
        <title>Shared evolutionary footprints suggest mitochondrial oxidative damage underlies multiple complex I losses in fungi.</title>
        <authorList>
            <person name="Schikora-Tamarit M.A."/>
            <person name="Marcet-Houben M."/>
            <person name="Nosek J."/>
            <person name="Gabaldon T."/>
        </authorList>
    </citation>
    <scope>NUCLEOTIDE SEQUENCE</scope>
    <source>
        <strain evidence="2">CBS2887</strain>
    </source>
</reference>
<dbReference type="AlphaFoldDB" id="A0A9P8PRT1"/>
<reference evidence="2" key="2">
    <citation type="submission" date="2021-01" db="EMBL/GenBank/DDBJ databases">
        <authorList>
            <person name="Schikora-Tamarit M.A."/>
        </authorList>
    </citation>
    <scope>NUCLEOTIDE SEQUENCE</scope>
    <source>
        <strain evidence="2">CBS2887</strain>
    </source>
</reference>
<sequence>MSSDEVTPLQNASITPWEVERHQLLSQIQSLQEELFSRQNEGIKNQAALIANIDILRSENQMLKIENQRLHNSITRDSHAEANSSIIPDNQYVSLLDGHDSPFTGGSQLGPASMTPSTPVRQPNSLHQSTLDHQFHTSPRQPFMIPDNNVPQHPATITLNEAQSKRKSSSELDLGPTSKKSRSSISGGDKDLDNIPRTTLHLSNQEIQFPLVTNPPPIEVNNIHINSNANKSTSANNKTKSRAKVTLKVLRTKQATTVTIADDDREDVPEAEKEAEVSIEEQAATITQPPEPIDDSLIISEEKIKTLRNREVNYSSLSVTELLAQVELDFKQFFADKLVCGAIFQNHAVLSKVIFVYFSVTLKIPIVSIQKTKYKKALAKSKKKQAMPKKDIYEYLCANCRKQIFEVSQVYAGSTLQKLDYISHDHRCDLSTTLQALHKMRKKGMNRKDSGLALEEENARIEETQRKLTLFSDFVGGNEEYFNLFLYITNFKLVDLNYLAPLILSFLFEFYEEYQIGSRFVSKDSYAKQIEELIHAKDTFKKLRTQFSSLFFHIFRFDQPETLNHLKELVTSAEASEEPLQLVNETNKKKVLNCDFHDKYSKMVRNSITKALKSAGSDDPKDAV</sequence>